<evidence type="ECO:0008006" key="4">
    <source>
        <dbReference type="Google" id="ProtNLM"/>
    </source>
</evidence>
<keyword evidence="1" id="KW-1133">Transmembrane helix</keyword>
<protein>
    <recommendedName>
        <fullName evidence="4">PsbP C-terminal domain-containing protein</fullName>
    </recommendedName>
</protein>
<dbReference type="EMBL" id="MGEP01000061">
    <property type="protein sequence ID" value="OGL85793.1"/>
    <property type="molecule type" value="Genomic_DNA"/>
</dbReference>
<keyword evidence="1" id="KW-0812">Transmembrane</keyword>
<accession>A0A1F7V5Q4</accession>
<organism evidence="2 3">
    <name type="scientific">Candidatus Uhrbacteria bacterium RIFCSPLOWO2_02_FULL_48_12</name>
    <dbReference type="NCBI Taxonomy" id="1802407"/>
    <lineage>
        <taxon>Bacteria</taxon>
        <taxon>Candidatus Uhriibacteriota</taxon>
    </lineage>
</organism>
<comment type="caution">
    <text evidence="2">The sequence shown here is derived from an EMBL/GenBank/DDBJ whole genome shotgun (WGS) entry which is preliminary data.</text>
</comment>
<name>A0A1F7V5Q4_9BACT</name>
<proteinExistence type="predicted"/>
<gene>
    <name evidence="2" type="ORF">A3I40_02430</name>
</gene>
<sequence>MPLLHHKPLDKKGISYLIVIAFVAIMAGATMWSLSYSPAVWHLIDTNIARRTVSAATDRTFQNDLYNFTLVVPKGWYLHERPDGSAIFTKKERLTISKETEGWAIGEQINVSVAALEDAYGKKITPEKWAAKNIPEKDADDKPITTTWESTEDSKLLRVEREAAGTSNKVLYYYVFHGNNIFSFGLYPYSSDNTGNNSDFEEMVRSLSFNTNPSSIKPN</sequence>
<keyword evidence="1" id="KW-0472">Membrane</keyword>
<reference evidence="2 3" key="1">
    <citation type="journal article" date="2016" name="Nat. Commun.">
        <title>Thousands of microbial genomes shed light on interconnected biogeochemical processes in an aquifer system.</title>
        <authorList>
            <person name="Anantharaman K."/>
            <person name="Brown C.T."/>
            <person name="Hug L.A."/>
            <person name="Sharon I."/>
            <person name="Castelle C.J."/>
            <person name="Probst A.J."/>
            <person name="Thomas B.C."/>
            <person name="Singh A."/>
            <person name="Wilkins M.J."/>
            <person name="Karaoz U."/>
            <person name="Brodie E.L."/>
            <person name="Williams K.H."/>
            <person name="Hubbard S.S."/>
            <person name="Banfield J.F."/>
        </authorList>
    </citation>
    <scope>NUCLEOTIDE SEQUENCE [LARGE SCALE GENOMIC DNA]</scope>
</reference>
<dbReference type="AlphaFoldDB" id="A0A1F7V5Q4"/>
<evidence type="ECO:0000313" key="2">
    <source>
        <dbReference type="EMBL" id="OGL85793.1"/>
    </source>
</evidence>
<evidence type="ECO:0000256" key="1">
    <source>
        <dbReference type="SAM" id="Phobius"/>
    </source>
</evidence>
<dbReference type="Proteomes" id="UP000178723">
    <property type="component" value="Unassembled WGS sequence"/>
</dbReference>
<evidence type="ECO:0000313" key="3">
    <source>
        <dbReference type="Proteomes" id="UP000178723"/>
    </source>
</evidence>
<feature type="transmembrane region" description="Helical" evidence="1">
    <location>
        <begin position="14"/>
        <end position="34"/>
    </location>
</feature>